<evidence type="ECO:0000259" key="2">
    <source>
        <dbReference type="Pfam" id="PF14295"/>
    </source>
</evidence>
<dbReference type="RefSeq" id="XP_004339073.1">
    <property type="nucleotide sequence ID" value="XM_004339025.1"/>
</dbReference>
<gene>
    <name evidence="3" type="ORF">ACA1_056910</name>
</gene>
<dbReference type="VEuPathDB" id="AmoebaDB:ACA1_056910"/>
<name>L8GVM1_ACACF</name>
<dbReference type="EMBL" id="KB007974">
    <property type="protein sequence ID" value="ELR17060.1"/>
    <property type="molecule type" value="Genomic_DNA"/>
</dbReference>
<keyword evidence="1" id="KW-0472">Membrane</keyword>
<reference evidence="3 4" key="1">
    <citation type="journal article" date="2013" name="Genome Biol.">
        <title>Genome of Acanthamoeba castellanii highlights extensive lateral gene transfer and early evolution of tyrosine kinase signaling.</title>
        <authorList>
            <person name="Clarke M."/>
            <person name="Lohan A.J."/>
            <person name="Liu B."/>
            <person name="Lagkouvardos I."/>
            <person name="Roy S."/>
            <person name="Zafar N."/>
            <person name="Bertelli C."/>
            <person name="Schilde C."/>
            <person name="Kianianmomeni A."/>
            <person name="Burglin T.R."/>
            <person name="Frech C."/>
            <person name="Turcotte B."/>
            <person name="Kopec K.O."/>
            <person name="Synnott J.M."/>
            <person name="Choo C."/>
            <person name="Paponov I."/>
            <person name="Finkler A."/>
            <person name="Soon Heng Tan C."/>
            <person name="Hutchins A.P."/>
            <person name="Weinmeier T."/>
            <person name="Rattei T."/>
            <person name="Chu J.S."/>
            <person name="Gimenez G."/>
            <person name="Irimia M."/>
            <person name="Rigden D.J."/>
            <person name="Fitzpatrick D.A."/>
            <person name="Lorenzo-Morales J."/>
            <person name="Bateman A."/>
            <person name="Chiu C.H."/>
            <person name="Tang P."/>
            <person name="Hegemann P."/>
            <person name="Fromm H."/>
            <person name="Raoult D."/>
            <person name="Greub G."/>
            <person name="Miranda-Saavedra D."/>
            <person name="Chen N."/>
            <person name="Nash P."/>
            <person name="Ginger M.L."/>
            <person name="Horn M."/>
            <person name="Schaap P."/>
            <person name="Caler L."/>
            <person name="Loftus B."/>
        </authorList>
    </citation>
    <scope>NUCLEOTIDE SEQUENCE [LARGE SCALE GENOMIC DNA]</scope>
    <source>
        <strain evidence="3 4">Neff</strain>
    </source>
</reference>
<keyword evidence="1" id="KW-0812">Transmembrane</keyword>
<dbReference type="AlphaFoldDB" id="L8GVM1"/>
<keyword evidence="4" id="KW-1185">Reference proteome</keyword>
<dbReference type="InterPro" id="IPR003609">
    <property type="entry name" value="Pan_app"/>
</dbReference>
<feature type="transmembrane region" description="Helical" evidence="1">
    <location>
        <begin position="6"/>
        <end position="25"/>
    </location>
</feature>
<evidence type="ECO:0000256" key="1">
    <source>
        <dbReference type="SAM" id="Phobius"/>
    </source>
</evidence>
<dbReference type="Proteomes" id="UP000011083">
    <property type="component" value="Unassembled WGS sequence"/>
</dbReference>
<evidence type="ECO:0000313" key="4">
    <source>
        <dbReference type="Proteomes" id="UP000011083"/>
    </source>
</evidence>
<dbReference type="GeneID" id="14918535"/>
<keyword evidence="1" id="KW-1133">Transmembrane helix</keyword>
<evidence type="ECO:0000313" key="3">
    <source>
        <dbReference type="EMBL" id="ELR17060.1"/>
    </source>
</evidence>
<feature type="domain" description="Apple" evidence="2">
    <location>
        <begin position="58"/>
        <end position="96"/>
    </location>
</feature>
<accession>L8GVM1</accession>
<organism evidence="3 4">
    <name type="scientific">Acanthamoeba castellanii (strain ATCC 30010 / Neff)</name>
    <dbReference type="NCBI Taxonomy" id="1257118"/>
    <lineage>
        <taxon>Eukaryota</taxon>
        <taxon>Amoebozoa</taxon>
        <taxon>Discosea</taxon>
        <taxon>Longamoebia</taxon>
        <taxon>Centramoebida</taxon>
        <taxon>Acanthamoebidae</taxon>
        <taxon>Acanthamoeba</taxon>
    </lineage>
</organism>
<dbReference type="Gene3D" id="3.50.4.10">
    <property type="entry name" value="Hepatocyte Growth Factor"/>
    <property type="match status" value="1"/>
</dbReference>
<dbReference type="Pfam" id="PF14295">
    <property type="entry name" value="PAN_4"/>
    <property type="match status" value="1"/>
</dbReference>
<protein>
    <recommendedName>
        <fullName evidence="2">Apple domain-containing protein</fullName>
    </recommendedName>
</protein>
<proteinExistence type="predicted"/>
<sequence>MLPLAKIASTILGLVILFALVYVGTQMAKKKGQSKIYVTMNNKVPVCDMADCDVIPSLHKSSPKGCKTQCKEANKCKAYMFHTRNANSPSPNCWIKTAKGKMRLVDQPGMNTLLVVVEA</sequence>
<dbReference type="KEGG" id="acan:ACA1_056910"/>